<keyword evidence="12" id="KW-1185">Reference proteome</keyword>
<evidence type="ECO:0000259" key="9">
    <source>
        <dbReference type="SMART" id="SM00919"/>
    </source>
</evidence>
<dbReference type="SUPFAM" id="SSF51735">
    <property type="entry name" value="NAD(P)-binding Rossmann-fold domains"/>
    <property type="match status" value="1"/>
</dbReference>
<evidence type="ECO:0000313" key="12">
    <source>
        <dbReference type="Proteomes" id="UP000053240"/>
    </source>
</evidence>
<feature type="binding site" evidence="6">
    <location>
        <position position="144"/>
    </location>
    <ligand>
        <name>(S)-malate</name>
        <dbReference type="ChEBI" id="CHEBI:15589"/>
    </ligand>
</feature>
<dbReference type="GO" id="GO:0046872">
    <property type="term" value="F:metal ion binding"/>
    <property type="evidence" value="ECO:0007669"/>
    <property type="project" value="UniProtKB-KW"/>
</dbReference>
<dbReference type="PIRSF" id="PIRSF000106">
    <property type="entry name" value="ME"/>
    <property type="match status" value="1"/>
</dbReference>
<dbReference type="EMBL" id="KQ461181">
    <property type="protein sequence ID" value="KPJ07637.1"/>
    <property type="molecule type" value="Genomic_DNA"/>
</dbReference>
<evidence type="ECO:0000259" key="10">
    <source>
        <dbReference type="SMART" id="SM01274"/>
    </source>
</evidence>
<dbReference type="PRINTS" id="PR00072">
    <property type="entry name" value="MALOXRDTASE"/>
</dbReference>
<dbReference type="GO" id="GO:0006108">
    <property type="term" value="P:malate metabolic process"/>
    <property type="evidence" value="ECO:0007669"/>
    <property type="project" value="TreeGrafter"/>
</dbReference>
<evidence type="ECO:0000256" key="8">
    <source>
        <dbReference type="RuleBase" id="RU003426"/>
    </source>
</evidence>
<dbReference type="Gene3D" id="3.40.50.10380">
    <property type="entry name" value="Malic enzyme, N-terminal domain"/>
    <property type="match status" value="1"/>
</dbReference>
<dbReference type="SUPFAM" id="SSF53223">
    <property type="entry name" value="Aminoacid dehydrogenase-like, N-terminal domain"/>
    <property type="match status" value="1"/>
</dbReference>
<evidence type="ECO:0000313" key="11">
    <source>
        <dbReference type="EMBL" id="KPJ07637.1"/>
    </source>
</evidence>
<feature type="active site" description="Proton acceptor" evidence="5">
    <location>
        <position position="162"/>
    </location>
</feature>
<dbReference type="CDD" id="cd05312">
    <property type="entry name" value="NAD_bind_1_malic_enz"/>
    <property type="match status" value="1"/>
</dbReference>
<name>A0A194QQ65_PAPMA</name>
<dbReference type="Pfam" id="PF03949">
    <property type="entry name" value="Malic_M"/>
    <property type="match status" value="1"/>
</dbReference>
<keyword evidence="4 8" id="KW-0560">Oxidoreductase</keyword>
<comment type="similarity">
    <text evidence="2 8">Belongs to the malic enzymes family.</text>
</comment>
<protein>
    <recommendedName>
        <fullName evidence="8">Malic enzyme</fullName>
    </recommendedName>
</protein>
<gene>
    <name evidence="11" type="ORF">RR48_11193</name>
</gene>
<evidence type="ECO:0000256" key="6">
    <source>
        <dbReference type="PIRSR" id="PIRSR000106-2"/>
    </source>
</evidence>
<dbReference type="PANTHER" id="PTHR23406">
    <property type="entry name" value="MALIC ENZYME-RELATED"/>
    <property type="match status" value="1"/>
</dbReference>
<dbReference type="STRING" id="76193.A0A194QQ65"/>
<feature type="binding site" evidence="6">
    <location>
        <position position="398"/>
    </location>
    <ligand>
        <name>(S)-malate</name>
        <dbReference type="ChEBI" id="CHEBI:15589"/>
    </ligand>
</feature>
<dbReference type="InterPro" id="IPR015884">
    <property type="entry name" value="Malic_enzyme_CS"/>
</dbReference>
<dbReference type="SMART" id="SM01274">
    <property type="entry name" value="malic"/>
    <property type="match status" value="1"/>
</dbReference>
<feature type="domain" description="Malic enzyme NAD-binding" evidence="9">
    <location>
        <begin position="259"/>
        <end position="511"/>
    </location>
</feature>
<feature type="domain" description="Malic enzyme N-terminal" evidence="10">
    <location>
        <begin position="68"/>
        <end position="249"/>
    </location>
</feature>
<dbReference type="GO" id="GO:0051287">
    <property type="term" value="F:NAD binding"/>
    <property type="evidence" value="ECO:0007669"/>
    <property type="project" value="InterPro"/>
</dbReference>
<keyword evidence="3 7" id="KW-0479">Metal-binding</keyword>
<dbReference type="InterPro" id="IPR037062">
    <property type="entry name" value="Malic_N_dom_sf"/>
</dbReference>
<comment type="cofactor">
    <cofactor evidence="7">
        <name>Mg(2+)</name>
        <dbReference type="ChEBI" id="CHEBI:18420"/>
    </cofactor>
    <cofactor evidence="7">
        <name>Mn(2+)</name>
        <dbReference type="ChEBI" id="CHEBI:29035"/>
    </cofactor>
    <text evidence="7">Divalent metal cations. Prefers magnesium or manganese.</text>
</comment>
<dbReference type="SMART" id="SM00919">
    <property type="entry name" value="Malic_M"/>
    <property type="match status" value="1"/>
</dbReference>
<dbReference type="Gene3D" id="3.40.50.720">
    <property type="entry name" value="NAD(P)-binding Rossmann-like Domain"/>
    <property type="match status" value="1"/>
</dbReference>
<dbReference type="GO" id="GO:0004473">
    <property type="term" value="F:malate dehydrogenase (decarboxylating) (NADP+) activity"/>
    <property type="evidence" value="ECO:0007669"/>
    <property type="project" value="TreeGrafter"/>
</dbReference>
<feature type="binding site" evidence="6">
    <location>
        <position position="442"/>
    </location>
    <ligand>
        <name>(S)-malate</name>
        <dbReference type="ChEBI" id="CHEBI:15589"/>
    </ligand>
</feature>
<evidence type="ECO:0000256" key="3">
    <source>
        <dbReference type="ARBA" id="ARBA00022723"/>
    </source>
</evidence>
<dbReference type="GO" id="GO:0005739">
    <property type="term" value="C:mitochondrion"/>
    <property type="evidence" value="ECO:0007669"/>
    <property type="project" value="TreeGrafter"/>
</dbReference>
<reference evidence="11 12" key="1">
    <citation type="journal article" date="2015" name="Nat. Commun.">
        <title>Outbred genome sequencing and CRISPR/Cas9 gene editing in butterflies.</title>
        <authorList>
            <person name="Li X."/>
            <person name="Fan D."/>
            <person name="Zhang W."/>
            <person name="Liu G."/>
            <person name="Zhang L."/>
            <person name="Zhao L."/>
            <person name="Fang X."/>
            <person name="Chen L."/>
            <person name="Dong Y."/>
            <person name="Chen Y."/>
            <person name="Ding Y."/>
            <person name="Zhao R."/>
            <person name="Feng M."/>
            <person name="Zhu Y."/>
            <person name="Feng Y."/>
            <person name="Jiang X."/>
            <person name="Zhu D."/>
            <person name="Xiang H."/>
            <person name="Feng X."/>
            <person name="Li S."/>
            <person name="Wang J."/>
            <person name="Zhang G."/>
            <person name="Kronforst M.R."/>
            <person name="Wang W."/>
        </authorList>
    </citation>
    <scope>NUCLEOTIDE SEQUENCE [LARGE SCALE GENOMIC DNA]</scope>
    <source>
        <strain evidence="11">Ya'a_city_454_Pm</strain>
        <tissue evidence="11">Whole body</tissue>
    </source>
</reference>
<feature type="binding site" evidence="7">
    <location>
        <position position="235"/>
    </location>
    <ligand>
        <name>a divalent metal cation</name>
        <dbReference type="ChEBI" id="CHEBI:60240"/>
    </ligand>
</feature>
<dbReference type="AlphaFoldDB" id="A0A194QQ65"/>
<proteinExistence type="inferred from homology"/>
<dbReference type="NCBIfam" id="NF010052">
    <property type="entry name" value="PRK13529.1"/>
    <property type="match status" value="1"/>
</dbReference>
<dbReference type="Pfam" id="PF00390">
    <property type="entry name" value="malic"/>
    <property type="match status" value="1"/>
</dbReference>
<dbReference type="PANTHER" id="PTHR23406:SF90">
    <property type="entry name" value="MALIC ENZYME-RELATED"/>
    <property type="match status" value="1"/>
</dbReference>
<organism evidence="11 12">
    <name type="scientific">Papilio machaon</name>
    <name type="common">Old World swallowtail butterfly</name>
    <dbReference type="NCBI Taxonomy" id="76193"/>
    <lineage>
        <taxon>Eukaryota</taxon>
        <taxon>Metazoa</taxon>
        <taxon>Ecdysozoa</taxon>
        <taxon>Arthropoda</taxon>
        <taxon>Hexapoda</taxon>
        <taxon>Insecta</taxon>
        <taxon>Pterygota</taxon>
        <taxon>Neoptera</taxon>
        <taxon>Endopterygota</taxon>
        <taxon>Lepidoptera</taxon>
        <taxon>Glossata</taxon>
        <taxon>Ditrysia</taxon>
        <taxon>Papilionoidea</taxon>
        <taxon>Papilionidae</taxon>
        <taxon>Papilioninae</taxon>
        <taxon>Papilio</taxon>
    </lineage>
</organism>
<evidence type="ECO:0000256" key="1">
    <source>
        <dbReference type="ARBA" id="ARBA00001936"/>
    </source>
</evidence>
<dbReference type="FunCoup" id="A0A194QQ65">
    <property type="interactions" value="696"/>
</dbReference>
<dbReference type="Proteomes" id="UP000053240">
    <property type="component" value="Unassembled WGS sequence"/>
</dbReference>
<dbReference type="InParanoid" id="A0A194QQ65"/>
<evidence type="ECO:0000256" key="2">
    <source>
        <dbReference type="ARBA" id="ARBA00008785"/>
    </source>
</evidence>
<dbReference type="InterPro" id="IPR046346">
    <property type="entry name" value="Aminoacid_DH-like_N_sf"/>
</dbReference>
<dbReference type="PROSITE" id="PS00331">
    <property type="entry name" value="MALIC_ENZYMES"/>
    <property type="match status" value="1"/>
</dbReference>
<sequence>MTRGVDHLGDSRINKGVAFTIGERQALGIMGLLPPVVKTQEEQVEMCRLSLDNYEHSLNKYIYLVELQDRNEKLYYRLLSENIEKYMPIVYTPTVGLACQRFGLLFRRPRGLFITIHDKGHIMDILSNWPEKDVRAIVMTDGERILGLGDLGAYGMGIPVGKLALYTALAGVKPHQCLPITLDVGTDNPKILEDPLYIGIRQKRVRGKEYDDFIDEFMAACVKIYGQSTLIQFEDFAMVNATRLLAKYRDHYCTFNDDIQGTASVAVAGLLAAIRVTKKKISESTIMFLGAGSASTGIASLLVLAMSVEGTPVEKARERIYMLDINGLLTTRRESGVPEHAKEFGRDLEPEKNFEACVVKYKPTCLIGCSTVGGAFTPAILKQMAKNAEIPIIFALSNPTSNAECTAQQAYDNTNGKCLFVSGSPFPPVDYQGKKYHTGQGNNAYIFPGLALGVILIKAYKITDDMFLTAAQTVANFVTEEDLSIGRLYPPLQQIQEVSVSIAIEVAKMCYKTKLASLYPMPKDFKSFITSQLFNVNYECNFPKSYDYPPPPSVKVRTIKEAYQAQRY</sequence>
<dbReference type="InterPro" id="IPR012301">
    <property type="entry name" value="Malic_N_dom"/>
</dbReference>
<dbReference type="FunFam" id="3.40.50.720:FF:000060">
    <property type="entry name" value="Malic enzyme"/>
    <property type="match status" value="1"/>
</dbReference>
<feature type="binding site" evidence="7">
    <location>
        <position position="234"/>
    </location>
    <ligand>
        <name>a divalent metal cation</name>
        <dbReference type="ChEBI" id="CHEBI:60240"/>
    </ligand>
</feature>
<evidence type="ECO:0000256" key="4">
    <source>
        <dbReference type="ARBA" id="ARBA00023002"/>
    </source>
</evidence>
<dbReference type="InterPro" id="IPR001891">
    <property type="entry name" value="Malic_OxRdtase"/>
</dbReference>
<accession>A0A194QQ65</accession>
<dbReference type="FunFam" id="3.40.50.10380:FF:000004">
    <property type="entry name" value="Malic enzyme"/>
    <property type="match status" value="1"/>
</dbReference>
<evidence type="ECO:0000256" key="5">
    <source>
        <dbReference type="PIRSR" id="PIRSR000106-1"/>
    </source>
</evidence>
<feature type="active site" description="Proton donor" evidence="5">
    <location>
        <position position="91"/>
    </location>
</feature>
<dbReference type="InterPro" id="IPR036291">
    <property type="entry name" value="NAD(P)-bd_dom_sf"/>
</dbReference>
<feature type="binding site" evidence="7">
    <location>
        <position position="258"/>
    </location>
    <ligand>
        <name>a divalent metal cation</name>
        <dbReference type="ChEBI" id="CHEBI:60240"/>
    </ligand>
</feature>
<dbReference type="InterPro" id="IPR012302">
    <property type="entry name" value="Malic_NAD-bd"/>
</dbReference>
<comment type="cofactor">
    <cofactor evidence="1">
        <name>Mn(2+)</name>
        <dbReference type="ChEBI" id="CHEBI:29035"/>
    </cofactor>
</comment>
<evidence type="ECO:0000256" key="7">
    <source>
        <dbReference type="PIRSR" id="PIRSR000106-3"/>
    </source>
</evidence>